<reference evidence="3 4" key="1">
    <citation type="submission" date="2018-08" db="EMBL/GenBank/DDBJ databases">
        <title>Sequencing the genomes of 1000 actinobacteria strains.</title>
        <authorList>
            <person name="Klenk H.-P."/>
        </authorList>
    </citation>
    <scope>NUCLEOTIDE SEQUENCE [LARGE SCALE GENOMIC DNA]</scope>
    <source>
        <strain evidence="3 4">DSM 44099</strain>
    </source>
</reference>
<dbReference type="InterPro" id="IPR001478">
    <property type="entry name" value="PDZ"/>
</dbReference>
<organism evidence="3 4">
    <name type="scientific">Asanoa ferruginea</name>
    <dbReference type="NCBI Taxonomy" id="53367"/>
    <lineage>
        <taxon>Bacteria</taxon>
        <taxon>Bacillati</taxon>
        <taxon>Actinomycetota</taxon>
        <taxon>Actinomycetes</taxon>
        <taxon>Micromonosporales</taxon>
        <taxon>Micromonosporaceae</taxon>
        <taxon>Asanoa</taxon>
    </lineage>
</organism>
<dbReference type="PROSITE" id="PS50106">
    <property type="entry name" value="PDZ"/>
    <property type="match status" value="1"/>
</dbReference>
<dbReference type="Pfam" id="PF13180">
    <property type="entry name" value="PDZ_2"/>
    <property type="match status" value="1"/>
</dbReference>
<dbReference type="SUPFAM" id="SSF50156">
    <property type="entry name" value="PDZ domain-like"/>
    <property type="match status" value="1"/>
</dbReference>
<sequence>MSDDLRFSHTIVIDAPRQRVWDALTSPAERNKYVCTENQTDLRPGGAFIELFQYGPARAGIFLVVSAPNRLVQENFVFDRGVSHRYYNAFTLANSFGGTELTIDVEGFDHNDSEDWLRESMKVGWKTELQVLKAYVETGADIRPQVWKGVLMGLRFVTAQASPGVRVIDVIAGTPAAAAGLRVGDVINGVDGTKVGDFAEFRELVGRFRPGDSASFQVWRDGESADHAITFGNAIA</sequence>
<evidence type="ECO:0000313" key="4">
    <source>
        <dbReference type="Proteomes" id="UP000256913"/>
    </source>
</evidence>
<dbReference type="CDD" id="cd06779">
    <property type="entry name" value="cpPDZ_Deg_HtrA-like"/>
    <property type="match status" value="1"/>
</dbReference>
<protein>
    <submittedName>
        <fullName evidence="3">PDZ domain-containing protein</fullName>
    </submittedName>
</protein>
<dbReference type="SMART" id="SM00228">
    <property type="entry name" value="PDZ"/>
    <property type="match status" value="1"/>
</dbReference>
<dbReference type="CDD" id="cd07814">
    <property type="entry name" value="SRPBCC_CalC_Aha1-like"/>
    <property type="match status" value="1"/>
</dbReference>
<dbReference type="InterPro" id="IPR023393">
    <property type="entry name" value="START-like_dom_sf"/>
</dbReference>
<dbReference type="Pfam" id="PF08327">
    <property type="entry name" value="AHSA1"/>
    <property type="match status" value="1"/>
</dbReference>
<gene>
    <name evidence="3" type="ORF">DFJ67_4902</name>
</gene>
<evidence type="ECO:0000313" key="3">
    <source>
        <dbReference type="EMBL" id="REF98877.1"/>
    </source>
</evidence>
<comment type="caution">
    <text evidence="3">The sequence shown here is derived from an EMBL/GenBank/DDBJ whole genome shotgun (WGS) entry which is preliminary data.</text>
</comment>
<accession>A0A3D9ZNW1</accession>
<name>A0A3D9ZNW1_9ACTN</name>
<feature type="domain" description="PDZ" evidence="2">
    <location>
        <begin position="148"/>
        <end position="195"/>
    </location>
</feature>
<dbReference type="SUPFAM" id="SSF55961">
    <property type="entry name" value="Bet v1-like"/>
    <property type="match status" value="1"/>
</dbReference>
<dbReference type="EMBL" id="QUMQ01000001">
    <property type="protein sequence ID" value="REF98877.1"/>
    <property type="molecule type" value="Genomic_DNA"/>
</dbReference>
<proteinExistence type="inferred from homology"/>
<keyword evidence="4" id="KW-1185">Reference proteome</keyword>
<comment type="similarity">
    <text evidence="1">Belongs to the AHA1 family.</text>
</comment>
<dbReference type="Gene3D" id="3.30.530.20">
    <property type="match status" value="1"/>
</dbReference>
<evidence type="ECO:0000256" key="1">
    <source>
        <dbReference type="ARBA" id="ARBA00006817"/>
    </source>
</evidence>
<dbReference type="AlphaFoldDB" id="A0A3D9ZNW1"/>
<dbReference type="Gene3D" id="2.30.42.10">
    <property type="match status" value="1"/>
</dbReference>
<dbReference type="RefSeq" id="WP_170215948.1">
    <property type="nucleotide sequence ID" value="NZ_BONB01000004.1"/>
</dbReference>
<dbReference type="InterPro" id="IPR013538">
    <property type="entry name" value="ASHA1/2-like_C"/>
</dbReference>
<dbReference type="Proteomes" id="UP000256913">
    <property type="component" value="Unassembled WGS sequence"/>
</dbReference>
<evidence type="ECO:0000259" key="2">
    <source>
        <dbReference type="PROSITE" id="PS50106"/>
    </source>
</evidence>
<dbReference type="InterPro" id="IPR036034">
    <property type="entry name" value="PDZ_sf"/>
</dbReference>